<reference evidence="6" key="2">
    <citation type="journal article" date="2014" name="ISME J.">
        <title>Microbial stratification in low pH oxic and suboxic macroscopic growths along an acid mine drainage.</title>
        <authorList>
            <person name="Mendez-Garcia C."/>
            <person name="Mesa V."/>
            <person name="Sprenger R.R."/>
            <person name="Richter M."/>
            <person name="Diez M.S."/>
            <person name="Solano J."/>
            <person name="Bargiela R."/>
            <person name="Golyshina O.V."/>
            <person name="Manteca A."/>
            <person name="Ramos J.L."/>
            <person name="Gallego J.R."/>
            <person name="Llorente I."/>
            <person name="Martins Dos Santos V.A."/>
            <person name="Jensen O.N."/>
            <person name="Pelaez A.I."/>
            <person name="Sanchez J."/>
            <person name="Ferrer M."/>
        </authorList>
    </citation>
    <scope>NUCLEOTIDE SEQUENCE</scope>
</reference>
<dbReference type="GO" id="GO:0051537">
    <property type="term" value="F:2 iron, 2 sulfur cluster binding"/>
    <property type="evidence" value="ECO:0007669"/>
    <property type="project" value="UniProtKB-KW"/>
</dbReference>
<dbReference type="PROSITE" id="PS51085">
    <property type="entry name" value="2FE2S_FER_2"/>
    <property type="match status" value="1"/>
</dbReference>
<dbReference type="CDD" id="cd00207">
    <property type="entry name" value="fer2"/>
    <property type="match status" value="1"/>
</dbReference>
<gene>
    <name evidence="6" type="ORF">B1A_21516</name>
</gene>
<dbReference type="Pfam" id="PF00111">
    <property type="entry name" value="Fer2"/>
    <property type="match status" value="1"/>
</dbReference>
<dbReference type="PANTHER" id="PTHR44379">
    <property type="entry name" value="OXIDOREDUCTASE WITH IRON-SULFUR SUBUNIT"/>
    <property type="match status" value="1"/>
</dbReference>
<dbReference type="InterPro" id="IPR012675">
    <property type="entry name" value="Beta-grasp_dom_sf"/>
</dbReference>
<evidence type="ECO:0000256" key="1">
    <source>
        <dbReference type="ARBA" id="ARBA00022714"/>
    </source>
</evidence>
<keyword evidence="2" id="KW-0479">Metal-binding</keyword>
<comment type="caution">
    <text evidence="6">The sequence shown here is derived from an EMBL/GenBank/DDBJ whole genome shotgun (WGS) entry which is preliminary data.</text>
</comment>
<accession>T0ZDJ0</accession>
<dbReference type="GO" id="GO:0046872">
    <property type="term" value="F:metal ion binding"/>
    <property type="evidence" value="ECO:0007669"/>
    <property type="project" value="UniProtKB-KW"/>
</dbReference>
<dbReference type="EMBL" id="AUZX01015896">
    <property type="protein sequence ID" value="EQD27895.1"/>
    <property type="molecule type" value="Genomic_DNA"/>
</dbReference>
<keyword evidence="1" id="KW-0001">2Fe-2S</keyword>
<keyword evidence="4" id="KW-0411">Iron-sulfur</keyword>
<dbReference type="SUPFAM" id="SSF54292">
    <property type="entry name" value="2Fe-2S ferredoxin-like"/>
    <property type="match status" value="1"/>
</dbReference>
<dbReference type="AlphaFoldDB" id="T0ZDJ0"/>
<evidence type="ECO:0000256" key="2">
    <source>
        <dbReference type="ARBA" id="ARBA00022723"/>
    </source>
</evidence>
<protein>
    <submittedName>
        <fullName evidence="6">Isoquinoline 1-oxidoreductase, alpha subunit</fullName>
    </submittedName>
</protein>
<dbReference type="InterPro" id="IPR006058">
    <property type="entry name" value="2Fe2S_fd_BS"/>
</dbReference>
<evidence type="ECO:0000256" key="3">
    <source>
        <dbReference type="ARBA" id="ARBA00023004"/>
    </source>
</evidence>
<reference evidence="6" key="1">
    <citation type="submission" date="2013-08" db="EMBL/GenBank/DDBJ databases">
        <authorList>
            <person name="Mendez C."/>
            <person name="Richter M."/>
            <person name="Ferrer M."/>
            <person name="Sanchez J."/>
        </authorList>
    </citation>
    <scope>NUCLEOTIDE SEQUENCE</scope>
</reference>
<keyword evidence="3" id="KW-0408">Iron</keyword>
<dbReference type="Gene3D" id="3.10.20.30">
    <property type="match status" value="1"/>
</dbReference>
<evidence type="ECO:0000256" key="4">
    <source>
        <dbReference type="ARBA" id="ARBA00023014"/>
    </source>
</evidence>
<organism evidence="6">
    <name type="scientific">mine drainage metagenome</name>
    <dbReference type="NCBI Taxonomy" id="410659"/>
    <lineage>
        <taxon>unclassified sequences</taxon>
        <taxon>metagenomes</taxon>
        <taxon>ecological metagenomes</taxon>
    </lineage>
</organism>
<dbReference type="PROSITE" id="PS00197">
    <property type="entry name" value="2FE2S_FER_1"/>
    <property type="match status" value="1"/>
</dbReference>
<feature type="non-terminal residue" evidence="6">
    <location>
        <position position="87"/>
    </location>
</feature>
<dbReference type="InterPro" id="IPR036010">
    <property type="entry name" value="2Fe-2S_ferredoxin-like_sf"/>
</dbReference>
<evidence type="ECO:0000259" key="5">
    <source>
        <dbReference type="PROSITE" id="PS51085"/>
    </source>
</evidence>
<dbReference type="PANTHER" id="PTHR44379:SF2">
    <property type="entry name" value="BLR6218 PROTEIN"/>
    <property type="match status" value="1"/>
</dbReference>
<feature type="domain" description="2Fe-2S ferredoxin-type" evidence="5">
    <location>
        <begin position="12"/>
        <end position="87"/>
    </location>
</feature>
<dbReference type="InterPro" id="IPR051452">
    <property type="entry name" value="Diverse_Oxidoreductases"/>
</dbReference>
<evidence type="ECO:0000313" key="6">
    <source>
        <dbReference type="EMBL" id="EQD27895.1"/>
    </source>
</evidence>
<name>T0ZDJ0_9ZZZZ</name>
<dbReference type="InterPro" id="IPR001041">
    <property type="entry name" value="2Fe-2S_ferredoxin-type"/>
</dbReference>
<proteinExistence type="predicted"/>
<sequence length="87" mass="9356">MVEEERARERPPTGTLRVNGIERSVRLDPSRSLLEVVREEWGLTGTKYGCGEGVCGACKLLVDGIAVRACLTPVGEVVGRSITTIEG</sequence>